<feature type="active site" description="Proton acceptor" evidence="4">
    <location>
        <position position="186"/>
    </location>
</feature>
<comment type="caution">
    <text evidence="6">The sequence shown here is derived from an EMBL/GenBank/DDBJ whole genome shotgun (WGS) entry which is preliminary data.</text>
</comment>
<keyword evidence="3 4" id="KW-0443">Lipid metabolism</keyword>
<reference evidence="6 7" key="1">
    <citation type="submission" date="2018-10" db="EMBL/GenBank/DDBJ databases">
        <title>A collection Staphylococci species genome sequencing.</title>
        <authorList>
            <person name="Cole K."/>
        </authorList>
    </citation>
    <scope>NUCLEOTIDE SEQUENCE [LARGE SCALE GENOMIC DNA]</scope>
    <source>
        <strain evidence="7">NCTC 12218</strain>
    </source>
</reference>
<dbReference type="PROSITE" id="PS51635">
    <property type="entry name" value="PNPLA"/>
    <property type="match status" value="1"/>
</dbReference>
<keyword evidence="1 4" id="KW-0378">Hydrolase</keyword>
<feature type="short sequence motif" description="DGA/G" evidence="4">
    <location>
        <begin position="186"/>
        <end position="188"/>
    </location>
</feature>
<dbReference type="AlphaFoldDB" id="A0AAJ4SG11"/>
<gene>
    <name evidence="6" type="ORF">CD117_12990</name>
</gene>
<dbReference type="RefSeq" id="WP_126477847.1">
    <property type="nucleotide sequence ID" value="NZ_RXWV01000083.1"/>
</dbReference>
<feature type="short sequence motif" description="GXSXG" evidence="4">
    <location>
        <begin position="42"/>
        <end position="46"/>
    </location>
</feature>
<evidence type="ECO:0000256" key="4">
    <source>
        <dbReference type="PROSITE-ProRule" id="PRU01161"/>
    </source>
</evidence>
<dbReference type="SUPFAM" id="SSF52151">
    <property type="entry name" value="FabD/lysophospholipase-like"/>
    <property type="match status" value="1"/>
</dbReference>
<dbReference type="GO" id="GO:0016787">
    <property type="term" value="F:hydrolase activity"/>
    <property type="evidence" value="ECO:0007669"/>
    <property type="project" value="UniProtKB-UniRule"/>
</dbReference>
<dbReference type="PANTHER" id="PTHR14226">
    <property type="entry name" value="NEUROPATHY TARGET ESTERASE/SWISS CHEESE D.MELANOGASTER"/>
    <property type="match status" value="1"/>
</dbReference>
<feature type="short sequence motif" description="GXGXXG" evidence="4">
    <location>
        <begin position="11"/>
        <end position="16"/>
    </location>
</feature>
<dbReference type="Pfam" id="PF01734">
    <property type="entry name" value="Patatin"/>
    <property type="match status" value="1"/>
</dbReference>
<evidence type="ECO:0000256" key="1">
    <source>
        <dbReference type="ARBA" id="ARBA00022801"/>
    </source>
</evidence>
<proteinExistence type="predicted"/>
<evidence type="ECO:0000313" key="7">
    <source>
        <dbReference type="Proteomes" id="UP000274792"/>
    </source>
</evidence>
<dbReference type="Gene3D" id="3.40.1090.10">
    <property type="entry name" value="Cytosolic phospholipase A2 catalytic domain"/>
    <property type="match status" value="2"/>
</dbReference>
<dbReference type="Proteomes" id="UP000274792">
    <property type="component" value="Unassembled WGS sequence"/>
</dbReference>
<accession>A0AAJ4SG11</accession>
<protein>
    <submittedName>
        <fullName evidence="6">Patatin-like phospholipase family protein</fullName>
    </submittedName>
</protein>
<evidence type="ECO:0000313" key="6">
    <source>
        <dbReference type="EMBL" id="RTX70948.1"/>
    </source>
</evidence>
<feature type="active site" description="Nucleophile" evidence="4">
    <location>
        <position position="44"/>
    </location>
</feature>
<evidence type="ECO:0000256" key="2">
    <source>
        <dbReference type="ARBA" id="ARBA00022963"/>
    </source>
</evidence>
<dbReference type="InterPro" id="IPR016035">
    <property type="entry name" value="Acyl_Trfase/lysoPLipase"/>
</dbReference>
<dbReference type="GO" id="GO:0016042">
    <property type="term" value="P:lipid catabolic process"/>
    <property type="evidence" value="ECO:0007669"/>
    <property type="project" value="UniProtKB-UniRule"/>
</dbReference>
<keyword evidence="2 4" id="KW-0442">Lipid degradation</keyword>
<evidence type="ECO:0000256" key="3">
    <source>
        <dbReference type="ARBA" id="ARBA00023098"/>
    </source>
</evidence>
<organism evidence="6 7">
    <name type="scientific">Mammaliicoccus sciuri</name>
    <name type="common">Staphylococcus sciuri</name>
    <dbReference type="NCBI Taxonomy" id="1296"/>
    <lineage>
        <taxon>Bacteria</taxon>
        <taxon>Bacillati</taxon>
        <taxon>Bacillota</taxon>
        <taxon>Bacilli</taxon>
        <taxon>Bacillales</taxon>
        <taxon>Staphylococcaceae</taxon>
        <taxon>Mammaliicoccus</taxon>
    </lineage>
</organism>
<dbReference type="InterPro" id="IPR050301">
    <property type="entry name" value="NTE"/>
</dbReference>
<dbReference type="EMBL" id="RXWV01000083">
    <property type="protein sequence ID" value="RTX70948.1"/>
    <property type="molecule type" value="Genomic_DNA"/>
</dbReference>
<name>A0AAJ4SG11_MAMSC</name>
<sequence length="282" mass="30690">MIQEKALVLGGGGITGIAWESGVLAGLMDSGILVNHADKILGSSAGSYVGSILANGQNMKRYYEDLAINHDNADNAQLDPSLFELWRDAFVQGKTEERVIGQKLGDIIHTNPSKVSRDERAHFVQQRIGNVDWTDQLEITAINAETGELTVFNNKTGISLTEAVMASGAVPGIWPHVDFQGVSWIDGGMISSTNAKLMTDYQDIIVLAPLDQKQGLVPSVYEEVESLKEHSNVILITPDQKSQDIIGTNIYSAQHIKEIGDAGYEQGITIGRESLEDAKNWK</sequence>
<evidence type="ECO:0000259" key="5">
    <source>
        <dbReference type="PROSITE" id="PS51635"/>
    </source>
</evidence>
<feature type="domain" description="PNPLA" evidence="5">
    <location>
        <begin position="7"/>
        <end position="199"/>
    </location>
</feature>
<dbReference type="InterPro" id="IPR002641">
    <property type="entry name" value="PNPLA_dom"/>
</dbReference>
<dbReference type="PANTHER" id="PTHR14226:SF29">
    <property type="entry name" value="NEUROPATHY TARGET ESTERASE SWS"/>
    <property type="match status" value="1"/>
</dbReference>